<dbReference type="Proteomes" id="UP000281564">
    <property type="component" value="Unassembled WGS sequence"/>
</dbReference>
<evidence type="ECO:0008006" key="3">
    <source>
        <dbReference type="Google" id="ProtNLM"/>
    </source>
</evidence>
<dbReference type="OrthoDB" id="155947at2157"/>
<accession>A0A3A6QED9</accession>
<organism evidence="1 2">
    <name type="scientific">Halonotius pteroides</name>
    <dbReference type="NCBI Taxonomy" id="268735"/>
    <lineage>
        <taxon>Archaea</taxon>
        <taxon>Methanobacteriati</taxon>
        <taxon>Methanobacteriota</taxon>
        <taxon>Stenosarchaea group</taxon>
        <taxon>Halobacteria</taxon>
        <taxon>Halobacteriales</taxon>
        <taxon>Haloferacaceae</taxon>
        <taxon>Halonotius</taxon>
    </lineage>
</organism>
<proteinExistence type="predicted"/>
<dbReference type="RefSeq" id="WP_120083127.1">
    <property type="nucleotide sequence ID" value="NZ_QMDW01000002.1"/>
</dbReference>
<dbReference type="Gene3D" id="3.20.20.120">
    <property type="entry name" value="Enolase-like C-terminal domain"/>
    <property type="match status" value="1"/>
</dbReference>
<dbReference type="AlphaFoldDB" id="A0A3A6QED9"/>
<dbReference type="EMBL" id="QMDW01000002">
    <property type="protein sequence ID" value="RJX51543.1"/>
    <property type="molecule type" value="Genomic_DNA"/>
</dbReference>
<reference evidence="1 2" key="1">
    <citation type="submission" date="2018-06" db="EMBL/GenBank/DDBJ databases">
        <title>Halonotius sp. F13-13 a new haloarchaeeon isolated from a solar saltern from Isla Cristina, Huelva, Spain.</title>
        <authorList>
            <person name="Duran-Viseras A."/>
            <person name="Sanchez-Porro C."/>
            <person name="Ventosa A."/>
        </authorList>
    </citation>
    <scope>NUCLEOTIDE SEQUENCE [LARGE SCALE GENOMIC DNA]</scope>
    <source>
        <strain evidence="1 2">CECT 7525</strain>
    </source>
</reference>
<dbReference type="Gene3D" id="3.30.390.10">
    <property type="entry name" value="Enolase-like, N-terminal domain"/>
    <property type="match status" value="1"/>
</dbReference>
<gene>
    <name evidence="1" type="ORF">DP106_02310</name>
</gene>
<evidence type="ECO:0000313" key="1">
    <source>
        <dbReference type="EMBL" id="RJX51543.1"/>
    </source>
</evidence>
<protein>
    <recommendedName>
        <fullName evidence="3">Enolase</fullName>
    </recommendedName>
</protein>
<keyword evidence="2" id="KW-1185">Reference proteome</keyword>
<name>A0A3A6QED9_9EURY</name>
<dbReference type="InterPro" id="IPR036849">
    <property type="entry name" value="Enolase-like_C_sf"/>
</dbReference>
<comment type="caution">
    <text evidence="1">The sequence shown here is derived from an EMBL/GenBank/DDBJ whole genome shotgun (WGS) entry which is preliminary data.</text>
</comment>
<dbReference type="InterPro" id="IPR029017">
    <property type="entry name" value="Enolase-like_N"/>
</dbReference>
<evidence type="ECO:0000313" key="2">
    <source>
        <dbReference type="Proteomes" id="UP000281564"/>
    </source>
</evidence>
<dbReference type="SUPFAM" id="SSF51604">
    <property type="entry name" value="Enolase C-terminal domain-like"/>
    <property type="match status" value="1"/>
</dbReference>
<sequence length="348" mass="38684">MTVAEVLECPVSITSLSTERHERETPQFTRVTTEIALSGDGKMGRGEDVTYEADAHDDLADAGLPDLTGEYTLAEFSERVADTPLFPSPPERAVSRHYRQWAIESAALDLALRQQETDLATLLDRRREPVRFVASMRLGDPPTTNRIDTLRERAPGVEFKLDPTQAWDDTLVATLADTDRVRILDLKGHYEGTDVDSPADPELYERIIEGFPEAIIEDPALTDETRPLFETDGVRSRVSWDEPIESLGDVKSLPWEPDWLNIKPSRFGSLESLLETLTYCDKQGIRCYGGGQFELGVGRGQLQLLASLFYPDGPNDIAPRAYNEPAVGESLPTSPLTPPVTPVGFRWA</sequence>